<evidence type="ECO:0000313" key="3">
    <source>
        <dbReference type="Proteomes" id="UP000673394"/>
    </source>
</evidence>
<dbReference type="SUPFAM" id="SSF109854">
    <property type="entry name" value="DinB/YfiT-like putative metalloenzymes"/>
    <property type="match status" value="1"/>
</dbReference>
<name>A0ABS5CJ57_9BACL</name>
<dbReference type="EMBL" id="JAGKSP010000013">
    <property type="protein sequence ID" value="MBP3965912.1"/>
    <property type="molecule type" value="Genomic_DNA"/>
</dbReference>
<protein>
    <submittedName>
        <fullName evidence="2">DinB family protein</fullName>
    </submittedName>
</protein>
<evidence type="ECO:0000313" key="2">
    <source>
        <dbReference type="EMBL" id="MBP3965912.1"/>
    </source>
</evidence>
<dbReference type="InterPro" id="IPR034660">
    <property type="entry name" value="DinB/YfiT-like"/>
</dbReference>
<keyword evidence="3" id="KW-1185">Reference proteome</keyword>
<dbReference type="Pfam" id="PF12867">
    <property type="entry name" value="DinB_2"/>
    <property type="match status" value="1"/>
</dbReference>
<feature type="domain" description="DinB-like" evidence="1">
    <location>
        <begin position="14"/>
        <end position="149"/>
    </location>
</feature>
<reference evidence="2 3" key="1">
    <citation type="submission" date="2021-04" db="EMBL/GenBank/DDBJ databases">
        <title>Paenibacillus sp. DLE-14 whole genome sequence.</title>
        <authorList>
            <person name="Ham Y.J."/>
        </authorList>
    </citation>
    <scope>NUCLEOTIDE SEQUENCE [LARGE SCALE GENOMIC DNA]</scope>
    <source>
        <strain evidence="2 3">DLE-14</strain>
    </source>
</reference>
<proteinExistence type="predicted"/>
<dbReference type="InterPro" id="IPR024775">
    <property type="entry name" value="DinB-like"/>
</dbReference>
<accession>A0ABS5CJ57</accession>
<dbReference type="Proteomes" id="UP000673394">
    <property type="component" value="Unassembled WGS sequence"/>
</dbReference>
<sequence>MISNSIRSMEAMLDSVPQRFQSFGHHEIVQPIAEGKWSRLQLLGHLCDSSINNLCRFVQIDGHTEREAIPVIVPYDQENWVRAQRYFDAPPEEVLALWVSLNQSVLRVITGLSPLSLARTGQFPSGTTVTLEWLIEDYVAHMEHHLQQIFGHA</sequence>
<dbReference type="RefSeq" id="WP_210662685.1">
    <property type="nucleotide sequence ID" value="NZ_JAGKSP010000013.1"/>
</dbReference>
<dbReference type="Gene3D" id="1.20.120.450">
    <property type="entry name" value="dinb family like domain"/>
    <property type="match status" value="1"/>
</dbReference>
<evidence type="ECO:0000259" key="1">
    <source>
        <dbReference type="Pfam" id="PF12867"/>
    </source>
</evidence>
<comment type="caution">
    <text evidence="2">The sequence shown here is derived from an EMBL/GenBank/DDBJ whole genome shotgun (WGS) entry which is preliminary data.</text>
</comment>
<gene>
    <name evidence="2" type="ORF">I8J30_24630</name>
</gene>
<organism evidence="2 3">
    <name type="scientific">Paenibacillus lignilyticus</name>
    <dbReference type="NCBI Taxonomy" id="1172615"/>
    <lineage>
        <taxon>Bacteria</taxon>
        <taxon>Bacillati</taxon>
        <taxon>Bacillota</taxon>
        <taxon>Bacilli</taxon>
        <taxon>Bacillales</taxon>
        <taxon>Paenibacillaceae</taxon>
        <taxon>Paenibacillus</taxon>
    </lineage>
</organism>